<dbReference type="PANTHER" id="PTHR10836">
    <property type="entry name" value="GLYCERALDEHYDE 3-PHOSPHATE DEHYDROGENASE"/>
    <property type="match status" value="1"/>
</dbReference>
<evidence type="ECO:0000313" key="5">
    <source>
        <dbReference type="Proteomes" id="UP000006911"/>
    </source>
</evidence>
<evidence type="ECO:0000256" key="1">
    <source>
        <dbReference type="ARBA" id="ARBA00007406"/>
    </source>
</evidence>
<name>D5G634_TUBMM</name>
<protein>
    <submittedName>
        <fullName evidence="4">(Perigord truffle) hypothetical protein</fullName>
    </submittedName>
</protein>
<dbReference type="GO" id="GO:0051287">
    <property type="term" value="F:NAD binding"/>
    <property type="evidence" value="ECO:0007669"/>
    <property type="project" value="InterPro"/>
</dbReference>
<proteinExistence type="inferred from homology"/>
<organism evidence="4 5">
    <name type="scientific">Tuber melanosporum (strain Mel28)</name>
    <name type="common">Perigord black truffle</name>
    <dbReference type="NCBI Taxonomy" id="656061"/>
    <lineage>
        <taxon>Eukaryota</taxon>
        <taxon>Fungi</taxon>
        <taxon>Dikarya</taxon>
        <taxon>Ascomycota</taxon>
        <taxon>Pezizomycotina</taxon>
        <taxon>Pezizomycetes</taxon>
        <taxon>Pezizales</taxon>
        <taxon>Tuberaceae</taxon>
        <taxon>Tuber</taxon>
    </lineage>
</organism>
<dbReference type="InParanoid" id="D5G634"/>
<feature type="domain" description="Glyceraldehyde 3-phosphate dehydrogenase NAD(P) binding" evidence="3">
    <location>
        <begin position="79"/>
        <end position="180"/>
    </location>
</feature>
<evidence type="ECO:0000256" key="2">
    <source>
        <dbReference type="ARBA" id="ARBA00023002"/>
    </source>
</evidence>
<dbReference type="GO" id="GO:0005829">
    <property type="term" value="C:cytosol"/>
    <property type="evidence" value="ECO:0007669"/>
    <property type="project" value="TreeGrafter"/>
</dbReference>
<dbReference type="RefSeq" id="XP_002835820.1">
    <property type="nucleotide sequence ID" value="XM_002835774.1"/>
</dbReference>
<keyword evidence="2" id="KW-0560">Oxidoreductase</keyword>
<dbReference type="CDD" id="cd05214">
    <property type="entry name" value="GAPDH_I_N"/>
    <property type="match status" value="1"/>
</dbReference>
<dbReference type="GeneID" id="9187656"/>
<sequence>MVGRIVSSYAQYSRKCSQCHLQSYLEGVVGRGYGRGACPVWSSLFDKYLTPFYFHQYSAISPQTFYSLYTPGSQFKMAVPIGINGFGRIGRLVLRNAAERDDVRVVAVNDPFIDPKYAVYMFKYDSAHGNFKGEVSTNDAGDLVVNGKTIRMYSERDPANIPWGAAGRLSFRLLLPTLPCSLLV</sequence>
<dbReference type="KEGG" id="tml:GSTUM_00001750001"/>
<dbReference type="Pfam" id="PF00044">
    <property type="entry name" value="Gp_dh_N"/>
    <property type="match status" value="1"/>
</dbReference>
<accession>D5G634</accession>
<dbReference type="GO" id="GO:0006096">
    <property type="term" value="P:glycolytic process"/>
    <property type="evidence" value="ECO:0007669"/>
    <property type="project" value="TreeGrafter"/>
</dbReference>
<evidence type="ECO:0000313" key="4">
    <source>
        <dbReference type="EMBL" id="CAZ79977.1"/>
    </source>
</evidence>
<dbReference type="GO" id="GO:0004365">
    <property type="term" value="F:glyceraldehyde-3-phosphate dehydrogenase (NAD+) (phosphorylating) activity"/>
    <property type="evidence" value="ECO:0007669"/>
    <property type="project" value="TreeGrafter"/>
</dbReference>
<dbReference type="PANTHER" id="PTHR10836:SF76">
    <property type="entry name" value="GLYCERALDEHYDE-3-PHOSPHATE DEHYDROGENASE-RELATED"/>
    <property type="match status" value="1"/>
</dbReference>
<dbReference type="SUPFAM" id="SSF51735">
    <property type="entry name" value="NAD(P)-binding Rossmann-fold domains"/>
    <property type="match status" value="1"/>
</dbReference>
<dbReference type="STRING" id="656061.D5G634"/>
<dbReference type="InterPro" id="IPR020831">
    <property type="entry name" value="GlycerAld/Erythrose_P_DH"/>
</dbReference>
<dbReference type="EMBL" id="FN430007">
    <property type="protein sequence ID" value="CAZ79977.1"/>
    <property type="molecule type" value="Genomic_DNA"/>
</dbReference>
<dbReference type="Proteomes" id="UP000006911">
    <property type="component" value="Unassembled WGS sequence"/>
</dbReference>
<dbReference type="HOGENOM" id="CLU_1469245_0_0_1"/>
<dbReference type="AlphaFoldDB" id="D5G634"/>
<evidence type="ECO:0000259" key="3">
    <source>
        <dbReference type="SMART" id="SM00846"/>
    </source>
</evidence>
<dbReference type="SMART" id="SM00846">
    <property type="entry name" value="Gp_dh_N"/>
    <property type="match status" value="1"/>
</dbReference>
<keyword evidence="5" id="KW-1185">Reference proteome</keyword>
<reference evidence="4 5" key="1">
    <citation type="journal article" date="2010" name="Nature">
        <title>Perigord black truffle genome uncovers evolutionary origins and mechanisms of symbiosis.</title>
        <authorList>
            <person name="Martin F."/>
            <person name="Kohler A."/>
            <person name="Murat C."/>
            <person name="Balestrini R."/>
            <person name="Coutinho P.M."/>
            <person name="Jaillon O."/>
            <person name="Montanini B."/>
            <person name="Morin E."/>
            <person name="Noel B."/>
            <person name="Percudani R."/>
            <person name="Porcel B."/>
            <person name="Rubini A."/>
            <person name="Amicucci A."/>
            <person name="Amselem J."/>
            <person name="Anthouard V."/>
            <person name="Arcioni S."/>
            <person name="Artiguenave F."/>
            <person name="Aury J.M."/>
            <person name="Ballario P."/>
            <person name="Bolchi A."/>
            <person name="Brenna A."/>
            <person name="Brun A."/>
            <person name="Buee M."/>
            <person name="Cantarel B."/>
            <person name="Chevalier G."/>
            <person name="Couloux A."/>
            <person name="Da Silva C."/>
            <person name="Denoeud F."/>
            <person name="Duplessis S."/>
            <person name="Ghignone S."/>
            <person name="Hilselberger B."/>
            <person name="Iotti M."/>
            <person name="Marcais B."/>
            <person name="Mello A."/>
            <person name="Miranda M."/>
            <person name="Pacioni G."/>
            <person name="Quesneville H."/>
            <person name="Riccioni C."/>
            <person name="Ruotolo R."/>
            <person name="Splivallo R."/>
            <person name="Stocchi V."/>
            <person name="Tisserant E."/>
            <person name="Viscomi A.R."/>
            <person name="Zambonelli A."/>
            <person name="Zampieri E."/>
            <person name="Henrissat B."/>
            <person name="Lebrun M.H."/>
            <person name="Paolocci F."/>
            <person name="Bonfante P."/>
            <person name="Ottonello S."/>
            <person name="Wincker P."/>
        </authorList>
    </citation>
    <scope>NUCLEOTIDE SEQUENCE [LARGE SCALE GENOMIC DNA]</scope>
    <source>
        <strain evidence="4 5">Mel28</strain>
    </source>
</reference>
<dbReference type="eggNOG" id="KOG0657">
    <property type="taxonomic scope" value="Eukaryota"/>
</dbReference>
<dbReference type="Gene3D" id="3.40.50.720">
    <property type="entry name" value="NAD(P)-binding Rossmann-like Domain"/>
    <property type="match status" value="1"/>
</dbReference>
<dbReference type="InterPro" id="IPR036291">
    <property type="entry name" value="NAD(P)-bd_dom_sf"/>
</dbReference>
<comment type="similarity">
    <text evidence="1">Belongs to the glyceraldehyde-3-phosphate dehydrogenase family.</text>
</comment>
<dbReference type="InterPro" id="IPR020828">
    <property type="entry name" value="GlycerAld_3-P_DH_NAD(P)-bd"/>
</dbReference>
<gene>
    <name evidence="4" type="ORF">GSTUM_00001750001</name>
</gene>